<keyword evidence="3" id="KW-1185">Reference proteome</keyword>
<dbReference type="EMBL" id="JBHSZZ010000007">
    <property type="protein sequence ID" value="MFC7185616.1"/>
    <property type="molecule type" value="Genomic_DNA"/>
</dbReference>
<organism evidence="2 3">
    <name type="scientific">Halorubrum yunnanense</name>
    <dbReference type="NCBI Taxonomy" id="1526162"/>
    <lineage>
        <taxon>Archaea</taxon>
        <taxon>Methanobacteriati</taxon>
        <taxon>Methanobacteriota</taxon>
        <taxon>Stenosarchaea group</taxon>
        <taxon>Halobacteria</taxon>
        <taxon>Halobacteriales</taxon>
        <taxon>Haloferacaceae</taxon>
        <taxon>Halorubrum</taxon>
    </lineage>
</organism>
<comment type="caution">
    <text evidence="2">The sequence shown here is derived from an EMBL/GenBank/DDBJ whole genome shotgun (WGS) entry which is preliminary data.</text>
</comment>
<sequence>LNTVLLNYPHKHRLDAPLNYNGWTTDRARAKLSCNRRVAPVTRLGRREVLCGAVWGGTQRGSREGEARRSKYRSEEANATERGTRQAARAVATGALEAFTVDSQLPIA</sequence>
<proteinExistence type="predicted"/>
<evidence type="ECO:0008006" key="4">
    <source>
        <dbReference type="Google" id="ProtNLM"/>
    </source>
</evidence>
<name>A0ABD5Y8F8_9EURY</name>
<evidence type="ECO:0000313" key="2">
    <source>
        <dbReference type="EMBL" id="MFC7185616.1"/>
    </source>
</evidence>
<gene>
    <name evidence="2" type="ORF">ACFQMK_01625</name>
</gene>
<feature type="non-terminal residue" evidence="2">
    <location>
        <position position="1"/>
    </location>
</feature>
<accession>A0ABD5Y8F8</accession>
<dbReference type="Proteomes" id="UP001596390">
    <property type="component" value="Unassembled WGS sequence"/>
</dbReference>
<dbReference type="AlphaFoldDB" id="A0ABD5Y8F8"/>
<protein>
    <recommendedName>
        <fullName evidence="4">Transposase</fullName>
    </recommendedName>
</protein>
<evidence type="ECO:0000256" key="1">
    <source>
        <dbReference type="SAM" id="MobiDB-lite"/>
    </source>
</evidence>
<feature type="compositionally biased region" description="Basic and acidic residues" evidence="1">
    <location>
        <begin position="61"/>
        <end position="76"/>
    </location>
</feature>
<evidence type="ECO:0000313" key="3">
    <source>
        <dbReference type="Proteomes" id="UP001596390"/>
    </source>
</evidence>
<feature type="region of interest" description="Disordered" evidence="1">
    <location>
        <begin position="58"/>
        <end position="85"/>
    </location>
</feature>
<dbReference type="RefSeq" id="WP_267662599.1">
    <property type="nucleotide sequence ID" value="NZ_JAODIX010000007.1"/>
</dbReference>
<reference evidence="2 3" key="1">
    <citation type="journal article" date="2019" name="Int. J. Syst. Evol. Microbiol.">
        <title>The Global Catalogue of Microorganisms (GCM) 10K type strain sequencing project: providing services to taxonomists for standard genome sequencing and annotation.</title>
        <authorList>
            <consortium name="The Broad Institute Genomics Platform"/>
            <consortium name="The Broad Institute Genome Sequencing Center for Infectious Disease"/>
            <person name="Wu L."/>
            <person name="Ma J."/>
        </authorList>
    </citation>
    <scope>NUCLEOTIDE SEQUENCE [LARGE SCALE GENOMIC DNA]</scope>
    <source>
        <strain evidence="2 3">Q85</strain>
    </source>
</reference>